<dbReference type="GO" id="GO:0001786">
    <property type="term" value="F:phosphatidylserine binding"/>
    <property type="evidence" value="ECO:0000318"/>
    <property type="project" value="GO_Central"/>
</dbReference>
<keyword evidence="4 7" id="KW-0041">Annexin</keyword>
<keyword evidence="1 6" id="KW-0479">Metal-binding</keyword>
<feature type="binding site" evidence="6">
    <location>
        <position position="257"/>
    </location>
    <ligand>
        <name>Ca(2+)</name>
        <dbReference type="ChEBI" id="CHEBI:29108"/>
        <label>2</label>
    </ligand>
</feature>
<evidence type="ECO:0000256" key="7">
    <source>
        <dbReference type="RuleBase" id="RU003540"/>
    </source>
</evidence>
<name>A0A0K9PIT1_ZOSMR</name>
<dbReference type="PRINTS" id="PR00196">
    <property type="entry name" value="ANNEXIN"/>
</dbReference>
<dbReference type="GO" id="GO:0009651">
    <property type="term" value="P:response to salt stress"/>
    <property type="evidence" value="ECO:0000318"/>
    <property type="project" value="GO_Central"/>
</dbReference>
<evidence type="ECO:0000313" key="9">
    <source>
        <dbReference type="Proteomes" id="UP000036987"/>
    </source>
</evidence>
<proteinExistence type="inferred from homology"/>
<gene>
    <name evidence="8" type="ORF">ZOSMA_224G00250</name>
</gene>
<comment type="similarity">
    <text evidence="7">Belongs to the annexin family.</text>
</comment>
<dbReference type="PROSITE" id="PS00223">
    <property type="entry name" value="ANNEXIN_1"/>
    <property type="match status" value="1"/>
</dbReference>
<dbReference type="InterPro" id="IPR018502">
    <property type="entry name" value="Annexin_repeat"/>
</dbReference>
<evidence type="ECO:0000256" key="1">
    <source>
        <dbReference type="ARBA" id="ARBA00022723"/>
    </source>
</evidence>
<dbReference type="OMA" id="CMEGMGT"/>
<dbReference type="FunFam" id="1.10.220.10:FF:000006">
    <property type="entry name" value="Annexin"/>
    <property type="match status" value="1"/>
</dbReference>
<dbReference type="SUPFAM" id="SSF47874">
    <property type="entry name" value="Annexin"/>
    <property type="match status" value="1"/>
</dbReference>
<evidence type="ECO:0000256" key="6">
    <source>
        <dbReference type="PIRSR" id="PIRSR609118-1"/>
    </source>
</evidence>
<feature type="binding site" evidence="6">
    <location>
        <position position="26"/>
    </location>
    <ligand>
        <name>Ca(2+)</name>
        <dbReference type="ChEBI" id="CHEBI:29108"/>
        <label>1</label>
    </ligand>
</feature>
<dbReference type="Pfam" id="PF00191">
    <property type="entry name" value="Annexin"/>
    <property type="match status" value="4"/>
</dbReference>
<comment type="domain">
    <text evidence="7">A pair of annexin repeats may form one binding site for calcium and phospholipid.</text>
</comment>
<evidence type="ECO:0000256" key="2">
    <source>
        <dbReference type="ARBA" id="ARBA00022737"/>
    </source>
</evidence>
<dbReference type="GO" id="GO:0005737">
    <property type="term" value="C:cytoplasm"/>
    <property type="evidence" value="ECO:0000318"/>
    <property type="project" value="GO_Central"/>
</dbReference>
<comment type="caution">
    <text evidence="8">The sequence shown here is derived from an EMBL/GenBank/DDBJ whole genome shotgun (WGS) entry which is preliminary data.</text>
</comment>
<feature type="binding site" evidence="6">
    <location>
        <position position="24"/>
    </location>
    <ligand>
        <name>Ca(2+)</name>
        <dbReference type="ChEBI" id="CHEBI:29108"/>
        <label>1</label>
    </ligand>
</feature>
<reference evidence="9" key="1">
    <citation type="journal article" date="2016" name="Nature">
        <title>The genome of the seagrass Zostera marina reveals angiosperm adaptation to the sea.</title>
        <authorList>
            <person name="Olsen J.L."/>
            <person name="Rouze P."/>
            <person name="Verhelst B."/>
            <person name="Lin Y.-C."/>
            <person name="Bayer T."/>
            <person name="Collen J."/>
            <person name="Dattolo E."/>
            <person name="De Paoli E."/>
            <person name="Dittami S."/>
            <person name="Maumus F."/>
            <person name="Michel G."/>
            <person name="Kersting A."/>
            <person name="Lauritano C."/>
            <person name="Lohaus R."/>
            <person name="Toepel M."/>
            <person name="Tonon T."/>
            <person name="Vanneste K."/>
            <person name="Amirebrahimi M."/>
            <person name="Brakel J."/>
            <person name="Bostroem C."/>
            <person name="Chovatia M."/>
            <person name="Grimwood J."/>
            <person name="Jenkins J.W."/>
            <person name="Jueterbock A."/>
            <person name="Mraz A."/>
            <person name="Stam W.T."/>
            <person name="Tice H."/>
            <person name="Bornberg-Bauer E."/>
            <person name="Green P.J."/>
            <person name="Pearson G.A."/>
            <person name="Procaccini G."/>
            <person name="Duarte C.M."/>
            <person name="Schmutz J."/>
            <person name="Reusch T.B.H."/>
            <person name="Van de Peer Y."/>
        </authorList>
    </citation>
    <scope>NUCLEOTIDE SEQUENCE [LARGE SCALE GENOMIC DNA]</scope>
    <source>
        <strain evidence="9">cv. Finnish</strain>
    </source>
</reference>
<dbReference type="Proteomes" id="UP000036987">
    <property type="component" value="Unassembled WGS sequence"/>
</dbReference>
<dbReference type="GO" id="GO:0009409">
    <property type="term" value="P:response to cold"/>
    <property type="evidence" value="ECO:0000318"/>
    <property type="project" value="GO_Central"/>
</dbReference>
<dbReference type="GO" id="GO:0005509">
    <property type="term" value="F:calcium ion binding"/>
    <property type="evidence" value="ECO:0007669"/>
    <property type="project" value="InterPro"/>
</dbReference>
<evidence type="ECO:0000256" key="3">
    <source>
        <dbReference type="ARBA" id="ARBA00022837"/>
    </source>
</evidence>
<dbReference type="EMBL" id="LFYR01000798">
    <property type="protein sequence ID" value="KMZ68988.1"/>
    <property type="molecule type" value="Genomic_DNA"/>
</dbReference>
<dbReference type="OrthoDB" id="37886at2759"/>
<dbReference type="STRING" id="29655.A0A0K9PIT1"/>
<evidence type="ECO:0000256" key="4">
    <source>
        <dbReference type="ARBA" id="ARBA00023216"/>
    </source>
</evidence>
<evidence type="ECO:0000256" key="5">
    <source>
        <dbReference type="ARBA" id="ARBA00023302"/>
    </source>
</evidence>
<protein>
    <recommendedName>
        <fullName evidence="7">Annexin</fullName>
    </recommendedName>
</protein>
<feature type="binding site" evidence="6">
    <location>
        <position position="300"/>
    </location>
    <ligand>
        <name>Ca(2+)</name>
        <dbReference type="ChEBI" id="CHEBI:29108"/>
        <label>1</label>
    </ligand>
</feature>
<dbReference type="InterPro" id="IPR018252">
    <property type="entry name" value="Annexin_repeat_CS"/>
</dbReference>
<dbReference type="FunFam" id="1.10.220.10:FF:000008">
    <property type="entry name" value="Annexin"/>
    <property type="match status" value="1"/>
</dbReference>
<dbReference type="InterPro" id="IPR037104">
    <property type="entry name" value="Annexin_sf"/>
</dbReference>
<keyword evidence="5 7" id="KW-0111">Calcium/phospholipid-binding</keyword>
<dbReference type="Gene3D" id="1.10.220.10">
    <property type="entry name" value="Annexin"/>
    <property type="match status" value="4"/>
</dbReference>
<keyword evidence="9" id="KW-1185">Reference proteome</keyword>
<dbReference type="SMART" id="SM00335">
    <property type="entry name" value="ANX"/>
    <property type="match status" value="4"/>
</dbReference>
<sequence>MATLRVPATVPNPSEDADALHQAFAGWGTDENMIITILGHRNAAQRNLIRQAYAEKYGEDLLKSLNDELSQDFLRAITIWILDPTERDALLVNEAVKKWSPTNHVLIEIACARTSTELFRVKQAYHSKYKRSVEEDVAAHAKGSLRKLLVPLISVYRYEGPEVNISVAESEAKILHEMIESKSYEDEELIRILTTRSKTQLAVTFDQYNQTFETSFEKDLEGVAEGHDFVSALWAVACCLVSPNVYFEKILRLSIHRLGTDEEALTRVVATRAEVDMEMIKETYFKKNNTTLVHDVQGDTSGDYKATLLALIAGSDA</sequence>
<feature type="binding site" evidence="6">
    <location>
        <position position="255"/>
    </location>
    <ligand>
        <name>Ca(2+)</name>
        <dbReference type="ChEBI" id="CHEBI:29108"/>
        <label>2</label>
    </ligand>
</feature>
<dbReference type="PRINTS" id="PR01814">
    <property type="entry name" value="ANNEXINPLANT"/>
</dbReference>
<dbReference type="AlphaFoldDB" id="A0A0K9PIT1"/>
<dbReference type="PANTHER" id="PTHR10502:SF220">
    <property type="entry name" value="ANNEXIN D2"/>
    <property type="match status" value="1"/>
</dbReference>
<feature type="binding site" evidence="6">
    <location>
        <position position="299"/>
    </location>
    <ligand>
        <name>Ca(2+)</name>
        <dbReference type="ChEBI" id="CHEBI:29108"/>
        <label>1</label>
    </ligand>
</feature>
<evidence type="ECO:0000313" key="8">
    <source>
        <dbReference type="EMBL" id="KMZ68988.1"/>
    </source>
</evidence>
<dbReference type="GO" id="GO:0009414">
    <property type="term" value="P:response to water deprivation"/>
    <property type="evidence" value="ECO:0000318"/>
    <property type="project" value="GO_Central"/>
</dbReference>
<dbReference type="PROSITE" id="PS51897">
    <property type="entry name" value="ANNEXIN_2"/>
    <property type="match status" value="4"/>
</dbReference>
<feature type="binding site" evidence="6">
    <location>
        <position position="28"/>
    </location>
    <ligand>
        <name>Ca(2+)</name>
        <dbReference type="ChEBI" id="CHEBI:29108"/>
        <label>1</label>
    </ligand>
</feature>
<dbReference type="GO" id="GO:0005544">
    <property type="term" value="F:calcium-dependent phospholipid binding"/>
    <property type="evidence" value="ECO:0000318"/>
    <property type="project" value="GO_Central"/>
</dbReference>
<accession>A0A0K9PIT1</accession>
<dbReference type="GO" id="GO:0005886">
    <property type="term" value="C:plasma membrane"/>
    <property type="evidence" value="ECO:0000318"/>
    <property type="project" value="GO_Central"/>
</dbReference>
<dbReference type="FunFam" id="1.10.220.10:FF:000001">
    <property type="entry name" value="Annexin"/>
    <property type="match status" value="1"/>
</dbReference>
<keyword evidence="2 7" id="KW-0677">Repeat</keyword>
<dbReference type="GO" id="GO:0009408">
    <property type="term" value="P:response to heat"/>
    <property type="evidence" value="ECO:0000318"/>
    <property type="project" value="GO_Central"/>
</dbReference>
<keyword evidence="3 6" id="KW-0106">Calcium</keyword>
<feature type="binding site" evidence="6">
    <location>
        <position position="68"/>
    </location>
    <ligand>
        <name>Ca(2+)</name>
        <dbReference type="ChEBI" id="CHEBI:29108"/>
        <label>1</label>
    </ligand>
</feature>
<dbReference type="PANTHER" id="PTHR10502">
    <property type="entry name" value="ANNEXIN"/>
    <property type="match status" value="1"/>
</dbReference>
<feature type="binding site" evidence="6">
    <location>
        <position position="259"/>
    </location>
    <ligand>
        <name>Ca(2+)</name>
        <dbReference type="ChEBI" id="CHEBI:29108"/>
        <label>1</label>
    </ligand>
</feature>
<organism evidence="8 9">
    <name type="scientific">Zostera marina</name>
    <name type="common">Eelgrass</name>
    <dbReference type="NCBI Taxonomy" id="29655"/>
    <lineage>
        <taxon>Eukaryota</taxon>
        <taxon>Viridiplantae</taxon>
        <taxon>Streptophyta</taxon>
        <taxon>Embryophyta</taxon>
        <taxon>Tracheophyta</taxon>
        <taxon>Spermatophyta</taxon>
        <taxon>Magnoliopsida</taxon>
        <taxon>Liliopsida</taxon>
        <taxon>Zosteraceae</taxon>
        <taxon>Zostera</taxon>
    </lineage>
</organism>
<dbReference type="InterPro" id="IPR009118">
    <property type="entry name" value="AnnexinD_plant"/>
</dbReference>
<dbReference type="InterPro" id="IPR001464">
    <property type="entry name" value="Annexin"/>
</dbReference>